<dbReference type="InterPro" id="IPR010921">
    <property type="entry name" value="Trp_repressor/repl_initiator"/>
</dbReference>
<dbReference type="GO" id="GO:0003688">
    <property type="term" value="F:DNA replication origin binding"/>
    <property type="evidence" value="ECO:0007669"/>
    <property type="project" value="UniProtKB-UniRule"/>
</dbReference>
<keyword evidence="5 8" id="KW-0067">ATP-binding</keyword>
<keyword evidence="3 8" id="KW-0235">DNA replication</keyword>
<dbReference type="InterPro" id="IPR020591">
    <property type="entry name" value="Chromosome_initiator_DnaA-like"/>
</dbReference>
<dbReference type="PANTHER" id="PTHR30050">
    <property type="entry name" value="CHROMOSOMAL REPLICATION INITIATOR PROTEIN DNAA"/>
    <property type="match status" value="1"/>
</dbReference>
<evidence type="ECO:0000256" key="10">
    <source>
        <dbReference type="RuleBase" id="RU000577"/>
    </source>
</evidence>
<evidence type="ECO:0000256" key="4">
    <source>
        <dbReference type="ARBA" id="ARBA00022741"/>
    </source>
</evidence>
<feature type="region of interest" description="Domain IV, binds dsDNA" evidence="8">
    <location>
        <begin position="351"/>
        <end position="471"/>
    </location>
</feature>
<evidence type="ECO:0000256" key="6">
    <source>
        <dbReference type="ARBA" id="ARBA00023121"/>
    </source>
</evidence>
<dbReference type="HAMAP" id="MF_00377">
    <property type="entry name" value="DnaA_bact"/>
    <property type="match status" value="1"/>
</dbReference>
<dbReference type="GO" id="GO:0008289">
    <property type="term" value="F:lipid binding"/>
    <property type="evidence" value="ECO:0007669"/>
    <property type="project" value="UniProtKB-KW"/>
</dbReference>
<dbReference type="AlphaFoldDB" id="A0A2H0UM53"/>
<dbReference type="GO" id="GO:0006275">
    <property type="term" value="P:regulation of DNA replication"/>
    <property type="evidence" value="ECO:0007669"/>
    <property type="project" value="UniProtKB-UniRule"/>
</dbReference>
<dbReference type="CDD" id="cd00009">
    <property type="entry name" value="AAA"/>
    <property type="match status" value="1"/>
</dbReference>
<comment type="subunit">
    <text evidence="8">Oligomerizes as a right-handed, spiral filament on DNA at oriC.</text>
</comment>
<evidence type="ECO:0000313" key="15">
    <source>
        <dbReference type="Proteomes" id="UP000229526"/>
    </source>
</evidence>
<dbReference type="GO" id="GO:0005524">
    <property type="term" value="F:ATP binding"/>
    <property type="evidence" value="ECO:0007669"/>
    <property type="project" value="UniProtKB-UniRule"/>
</dbReference>
<organism evidence="14 15">
    <name type="scientific">Candidatus Harrisonbacteria bacterium CG10_big_fil_rev_8_21_14_0_10_49_15</name>
    <dbReference type="NCBI Taxonomy" id="1974587"/>
    <lineage>
        <taxon>Bacteria</taxon>
        <taxon>Candidatus Harrisoniibacteriota</taxon>
    </lineage>
</organism>
<dbReference type="Pfam" id="PF11638">
    <property type="entry name" value="DnaA_N"/>
    <property type="match status" value="1"/>
</dbReference>
<dbReference type="SUPFAM" id="SSF52540">
    <property type="entry name" value="P-loop containing nucleoside triphosphate hydrolases"/>
    <property type="match status" value="1"/>
</dbReference>
<comment type="caution">
    <text evidence="14">The sequence shown here is derived from an EMBL/GenBank/DDBJ whole genome shotgun (WGS) entry which is preliminary data.</text>
</comment>
<dbReference type="InterPro" id="IPR038454">
    <property type="entry name" value="DnaA_N_sf"/>
</dbReference>
<comment type="domain">
    <text evidence="8">Domain I is involved in oligomerization and binding regulators, domain II is flexibile and of varying length in different bacteria, domain III forms the AAA+ region, while domain IV binds dsDNA.</text>
</comment>
<name>A0A2H0UM53_9BACT</name>
<evidence type="ECO:0000259" key="13">
    <source>
        <dbReference type="SMART" id="SM00760"/>
    </source>
</evidence>
<proteinExistence type="inferred from homology"/>
<dbReference type="GO" id="GO:0005737">
    <property type="term" value="C:cytoplasm"/>
    <property type="evidence" value="ECO:0007669"/>
    <property type="project" value="UniProtKB-SubCell"/>
</dbReference>
<keyword evidence="4 8" id="KW-0547">Nucleotide-binding</keyword>
<dbReference type="Pfam" id="PF00308">
    <property type="entry name" value="Bac_DnaA"/>
    <property type="match status" value="1"/>
</dbReference>
<dbReference type="InterPro" id="IPR013317">
    <property type="entry name" value="DnaA_dom"/>
</dbReference>
<dbReference type="Proteomes" id="UP000229526">
    <property type="component" value="Unassembled WGS sequence"/>
</dbReference>
<protein>
    <recommendedName>
        <fullName evidence="8 9">Chromosomal replication initiator protein DnaA</fullName>
    </recommendedName>
</protein>
<dbReference type="GO" id="GO:0006270">
    <property type="term" value="P:DNA replication initiation"/>
    <property type="evidence" value="ECO:0007669"/>
    <property type="project" value="UniProtKB-UniRule"/>
</dbReference>
<accession>A0A2H0UM53</accession>
<dbReference type="PANTHER" id="PTHR30050:SF2">
    <property type="entry name" value="CHROMOSOMAL REPLICATION INITIATOR PROTEIN DNAA"/>
    <property type="match status" value="1"/>
</dbReference>
<dbReference type="InterPro" id="IPR027417">
    <property type="entry name" value="P-loop_NTPase"/>
</dbReference>
<feature type="binding site" evidence="8">
    <location>
        <position position="180"/>
    </location>
    <ligand>
        <name>ATP</name>
        <dbReference type="ChEBI" id="CHEBI:30616"/>
    </ligand>
</feature>
<comment type="function">
    <text evidence="8 10">Plays an essential role in the initiation and regulation of chromosomal replication. ATP-DnaA binds to the origin of replication (oriC) to initiate formation of the DNA replication initiation complex once per cell cycle. Binds the DnaA box (a 9 base pair repeat at the origin) and separates the double-stranded (ds)DNA. Forms a right-handed helical filament on oriC DNA; dsDNA binds to the exterior of the filament while single-stranded (ss)DNA is stabiized in the filament's interior. The ATP-DnaA-oriC complex binds and stabilizes one strand of the AT-rich DNA unwinding element (DUE), permitting loading of DNA polymerase. After initiation quickly degrades to an ADP-DnaA complex that is not apt for DNA replication. Binds acidic phospholipids.</text>
</comment>
<dbReference type="InterPro" id="IPR024633">
    <property type="entry name" value="DnaA_N_dom"/>
</dbReference>
<dbReference type="EMBL" id="PFBD01000023">
    <property type="protein sequence ID" value="PIR86855.1"/>
    <property type="molecule type" value="Genomic_DNA"/>
</dbReference>
<keyword evidence="6 8" id="KW-0446">Lipid-binding</keyword>
<dbReference type="SMART" id="SM00760">
    <property type="entry name" value="Bac_DnaA_C"/>
    <property type="match status" value="1"/>
</dbReference>
<feature type="region of interest" description="Domain I, interacts with DnaA modulators" evidence="8">
    <location>
        <begin position="1"/>
        <end position="102"/>
    </location>
</feature>
<feature type="binding site" evidence="8">
    <location>
        <position position="179"/>
    </location>
    <ligand>
        <name>ATP</name>
        <dbReference type="ChEBI" id="CHEBI:30616"/>
    </ligand>
</feature>
<dbReference type="InterPro" id="IPR003593">
    <property type="entry name" value="AAA+_ATPase"/>
</dbReference>
<evidence type="ECO:0000256" key="8">
    <source>
        <dbReference type="HAMAP-Rule" id="MF_00377"/>
    </source>
</evidence>
<evidence type="ECO:0000256" key="1">
    <source>
        <dbReference type="ARBA" id="ARBA00006583"/>
    </source>
</evidence>
<evidence type="ECO:0000256" key="2">
    <source>
        <dbReference type="ARBA" id="ARBA00022490"/>
    </source>
</evidence>
<reference evidence="15" key="1">
    <citation type="submission" date="2017-09" db="EMBL/GenBank/DDBJ databases">
        <title>Depth-based differentiation of microbial function through sediment-hosted aquifers and enrichment of novel symbionts in the deep terrestrial subsurface.</title>
        <authorList>
            <person name="Probst A.J."/>
            <person name="Ladd B."/>
            <person name="Jarett J.K."/>
            <person name="Geller-Mcgrath D.E."/>
            <person name="Sieber C.M.K."/>
            <person name="Emerson J.B."/>
            <person name="Anantharaman K."/>
            <person name="Thomas B.C."/>
            <person name="Malmstrom R."/>
            <person name="Stieglmeier M."/>
            <person name="Klingl A."/>
            <person name="Woyke T."/>
            <person name="Ryan C.M."/>
            <person name="Banfield J.F."/>
        </authorList>
    </citation>
    <scope>NUCLEOTIDE SEQUENCE [LARGE SCALE GENOMIC DNA]</scope>
</reference>
<keyword evidence="2 8" id="KW-0963">Cytoplasm</keyword>
<dbReference type="CDD" id="cd06571">
    <property type="entry name" value="Bac_DnaA_C"/>
    <property type="match status" value="1"/>
</dbReference>
<evidence type="ECO:0000256" key="9">
    <source>
        <dbReference type="NCBIfam" id="TIGR00362"/>
    </source>
</evidence>
<evidence type="ECO:0000256" key="7">
    <source>
        <dbReference type="ARBA" id="ARBA00023125"/>
    </source>
</evidence>
<dbReference type="InterPro" id="IPR001957">
    <property type="entry name" value="Chromosome_initiator_DnaA"/>
</dbReference>
<dbReference type="NCBIfam" id="TIGR00362">
    <property type="entry name" value="DnaA"/>
    <property type="match status" value="1"/>
</dbReference>
<dbReference type="SUPFAM" id="SSF48295">
    <property type="entry name" value="TrpR-like"/>
    <property type="match status" value="1"/>
</dbReference>
<dbReference type="GO" id="GO:0005886">
    <property type="term" value="C:plasma membrane"/>
    <property type="evidence" value="ECO:0007669"/>
    <property type="project" value="TreeGrafter"/>
</dbReference>
<sequence>METKGETTTVGSFDHSGGNLHDLGSLWQAALGEIEIQVSRPNFVTWFKNSELIGKEDNEAKISLPNNFAKEWIENKYCKVVLGALRALDETITKVTFVVANTKAAMPVRQKPSVADNQAQSSFPEFKIDAETNLNPRYTLDTYIVGKSNELSHAAATAIVEDVGTKYNPLFIYGGVGLGKTHLIQAVGNEIKKKHQGKVKVRYVSSEKFTNDVIWAIRNKRMETMKEKYRLVDVLIIDDIQFIIGKAATEEEFFHTFNALYENNKQIIISSDKPPKFMPNLAERLRSRFEGGMIADIDYPDYELRYSIIKSKLQDKGAQMEDAVVEFIAAKLSKNFREIEGAINRILFFQKTKGMPISVKLAEQIITELASEPIKNISPNAVIRAVAEAFEVSLADLESSSRKRELVGPRQITMYMLREMLDLSYPNIGERLGKRDHTTALYAYEKIAKEVTRNQALNQKIMSIKELISRE</sequence>
<feature type="binding site" evidence="8">
    <location>
        <position position="181"/>
    </location>
    <ligand>
        <name>ATP</name>
        <dbReference type="ChEBI" id="CHEBI:30616"/>
    </ligand>
</feature>
<comment type="subcellular location">
    <subcellularLocation>
        <location evidence="8">Cytoplasm</location>
    </subcellularLocation>
</comment>
<evidence type="ECO:0000256" key="5">
    <source>
        <dbReference type="ARBA" id="ARBA00022840"/>
    </source>
</evidence>
<comment type="caution">
    <text evidence="8">Lacks conserved residue(s) required for the propagation of feature annotation.</text>
</comment>
<feature type="domain" description="Chromosomal replication initiator DnaA C-terminal" evidence="13">
    <location>
        <begin position="378"/>
        <end position="447"/>
    </location>
</feature>
<comment type="similarity">
    <text evidence="1 8 11">Belongs to the DnaA family.</text>
</comment>
<evidence type="ECO:0000313" key="14">
    <source>
        <dbReference type="EMBL" id="PIR86855.1"/>
    </source>
</evidence>
<feature type="binding site" evidence="8">
    <location>
        <position position="177"/>
    </location>
    <ligand>
        <name>ATP</name>
        <dbReference type="ChEBI" id="CHEBI:30616"/>
    </ligand>
</feature>
<dbReference type="PRINTS" id="PR00051">
    <property type="entry name" value="DNAA"/>
</dbReference>
<dbReference type="Pfam" id="PF08299">
    <property type="entry name" value="Bac_DnaA_C"/>
    <property type="match status" value="1"/>
</dbReference>
<dbReference type="Gene3D" id="1.10.8.60">
    <property type="match status" value="1"/>
</dbReference>
<dbReference type="Gene3D" id="3.40.50.300">
    <property type="entry name" value="P-loop containing nucleotide triphosphate hydrolases"/>
    <property type="match status" value="1"/>
</dbReference>
<dbReference type="Gene3D" id="3.30.300.180">
    <property type="match status" value="1"/>
</dbReference>
<dbReference type="SMART" id="SM00382">
    <property type="entry name" value="AAA"/>
    <property type="match status" value="1"/>
</dbReference>
<evidence type="ECO:0000256" key="11">
    <source>
        <dbReference type="RuleBase" id="RU004227"/>
    </source>
</evidence>
<evidence type="ECO:0000256" key="3">
    <source>
        <dbReference type="ARBA" id="ARBA00022705"/>
    </source>
</evidence>
<evidence type="ECO:0000259" key="12">
    <source>
        <dbReference type="SMART" id="SM00382"/>
    </source>
</evidence>
<feature type="domain" description="AAA+ ATPase" evidence="12">
    <location>
        <begin position="166"/>
        <end position="310"/>
    </location>
</feature>
<dbReference type="FunFam" id="3.40.50.300:FF:000668">
    <property type="entry name" value="Chromosomal replication initiator protein DnaA"/>
    <property type="match status" value="1"/>
</dbReference>
<dbReference type="Gene3D" id="1.10.1750.10">
    <property type="match status" value="1"/>
</dbReference>
<keyword evidence="7 8" id="KW-0238">DNA-binding</keyword>
<dbReference type="InterPro" id="IPR013159">
    <property type="entry name" value="DnaA_C"/>
</dbReference>
<gene>
    <name evidence="8 14" type="primary">dnaA</name>
    <name evidence="14" type="ORF">COU11_03305</name>
</gene>